<dbReference type="GO" id="GO:0004674">
    <property type="term" value="F:protein serine/threonine kinase activity"/>
    <property type="evidence" value="ECO:0007669"/>
    <property type="project" value="UniProtKB-EC"/>
</dbReference>
<proteinExistence type="predicted"/>
<name>A0A518JY23_9BACT</name>
<evidence type="ECO:0000256" key="4">
    <source>
        <dbReference type="ARBA" id="ARBA00022840"/>
    </source>
</evidence>
<dbReference type="PANTHER" id="PTHR43289:SF6">
    <property type="entry name" value="SERINE_THREONINE-PROTEIN KINASE NEKL-3"/>
    <property type="match status" value="1"/>
</dbReference>
<keyword evidence="6" id="KW-0812">Transmembrane</keyword>
<dbReference type="Gene3D" id="1.10.510.10">
    <property type="entry name" value="Transferase(Phosphotransferase) domain 1"/>
    <property type="match status" value="1"/>
</dbReference>
<keyword evidence="4 5" id="KW-0067">ATP-binding</keyword>
<dbReference type="Gene3D" id="3.30.200.20">
    <property type="entry name" value="Phosphorylase Kinase, domain 1"/>
    <property type="match status" value="1"/>
</dbReference>
<sequence>MIERECSGDKSLHDEVGALLRTEGNGLQADSGTGPVPRIAGSMRSRLSIVSPTASRSRTRSQMLTAVTRTIGNQGQSALAIVLAMLILSAFIGWAYINVRASLRSIRADELRLLVATSVAAVESYIELEKANVHAWSEKERLREAVYQLTTDSNGDAQAARATIDEVLAGIMGHQPQYLIFGETNRVLAASSQYENALGRRSAADGSALITETLSGKTLILTPILHENMVEGHAVDLMRPEMPMMLPIFAPHDSQEIIAAMYLRGIGMEDRFFELLQSVRVGLSGETYAFDQKAIMISESRFNDTLRSIGLIDDRDDSYSCLSVQIRDPGGDLTRGYRLNTPVAAQPLTKMAAFATAGENDLDLDGYRDYRGVTVVGAWQWLPQYGFGIATEVDYAETYGPMKNLNLAFAAIGVLILGSIGFIIYSARYMARMRRQASNVQNVGPYALGRLLGEGGMGQVYLAQHALLKRPTAVKLLHPENLNVESIARFEREVQLSSKLSHPNTIEVYDYGQTAEGIFYYAMEYLQGITLSTLIRDEGELPVARVIYFLESICKSLREAHGLGIVHRDIKPQNIMVCQRGGESDVVKVLDFGLVKPMQSNDHAKITRTMGVIGTPLYMAPERIREPSSNDPRSDIYSLGAVGFNLLTGHDIFNDVSDFDVYFHIINTVPPRVRDLAPNIPPELDQLIAECLEKEVGKRPESVVAILNRLQALPVQWTTAMAEAWWQSAYAPKSSP</sequence>
<dbReference type="GO" id="GO:0005524">
    <property type="term" value="F:ATP binding"/>
    <property type="evidence" value="ECO:0007669"/>
    <property type="project" value="UniProtKB-UniRule"/>
</dbReference>
<evidence type="ECO:0000256" key="3">
    <source>
        <dbReference type="ARBA" id="ARBA00022777"/>
    </source>
</evidence>
<keyword evidence="1 8" id="KW-0808">Transferase</keyword>
<keyword evidence="6" id="KW-1133">Transmembrane helix</keyword>
<dbReference type="EMBL" id="CP036348">
    <property type="protein sequence ID" value="QDV70440.1"/>
    <property type="molecule type" value="Genomic_DNA"/>
</dbReference>
<keyword evidence="9" id="KW-1185">Reference proteome</keyword>
<evidence type="ECO:0000313" key="9">
    <source>
        <dbReference type="Proteomes" id="UP000315082"/>
    </source>
</evidence>
<dbReference type="PANTHER" id="PTHR43289">
    <property type="entry name" value="MITOGEN-ACTIVATED PROTEIN KINASE KINASE KINASE 20-RELATED"/>
    <property type="match status" value="1"/>
</dbReference>
<dbReference type="InterPro" id="IPR008271">
    <property type="entry name" value="Ser/Thr_kinase_AS"/>
</dbReference>
<feature type="transmembrane region" description="Helical" evidence="6">
    <location>
        <begin position="78"/>
        <end position="97"/>
    </location>
</feature>
<evidence type="ECO:0000256" key="6">
    <source>
        <dbReference type="SAM" id="Phobius"/>
    </source>
</evidence>
<dbReference type="InterPro" id="IPR011009">
    <property type="entry name" value="Kinase-like_dom_sf"/>
</dbReference>
<keyword evidence="6" id="KW-0472">Membrane</keyword>
<feature type="binding site" evidence="5">
    <location>
        <position position="475"/>
    </location>
    <ligand>
        <name>ATP</name>
        <dbReference type="ChEBI" id="CHEBI:30616"/>
    </ligand>
</feature>
<dbReference type="SMART" id="SM00220">
    <property type="entry name" value="S_TKc"/>
    <property type="match status" value="1"/>
</dbReference>
<keyword evidence="2 5" id="KW-0547">Nucleotide-binding</keyword>
<dbReference type="EC" id="2.7.11.1" evidence="8"/>
<evidence type="ECO:0000256" key="5">
    <source>
        <dbReference type="PROSITE-ProRule" id="PRU10141"/>
    </source>
</evidence>
<accession>A0A518JY23</accession>
<dbReference type="PROSITE" id="PS50011">
    <property type="entry name" value="PROTEIN_KINASE_DOM"/>
    <property type="match status" value="1"/>
</dbReference>
<dbReference type="Proteomes" id="UP000315082">
    <property type="component" value="Chromosome"/>
</dbReference>
<evidence type="ECO:0000259" key="7">
    <source>
        <dbReference type="PROSITE" id="PS50011"/>
    </source>
</evidence>
<dbReference type="PROSITE" id="PS00107">
    <property type="entry name" value="PROTEIN_KINASE_ATP"/>
    <property type="match status" value="1"/>
</dbReference>
<organism evidence="8 9">
    <name type="scientific">Rosistilla carotiformis</name>
    <dbReference type="NCBI Taxonomy" id="2528017"/>
    <lineage>
        <taxon>Bacteria</taxon>
        <taxon>Pseudomonadati</taxon>
        <taxon>Planctomycetota</taxon>
        <taxon>Planctomycetia</taxon>
        <taxon>Pirellulales</taxon>
        <taxon>Pirellulaceae</taxon>
        <taxon>Rosistilla</taxon>
    </lineage>
</organism>
<evidence type="ECO:0000313" key="8">
    <source>
        <dbReference type="EMBL" id="QDV70440.1"/>
    </source>
</evidence>
<dbReference type="KEGG" id="rcf:Poly24_41640"/>
<feature type="domain" description="Protein kinase" evidence="7">
    <location>
        <begin position="446"/>
        <end position="713"/>
    </location>
</feature>
<dbReference type="SUPFAM" id="SSF56112">
    <property type="entry name" value="Protein kinase-like (PK-like)"/>
    <property type="match status" value="1"/>
</dbReference>
<dbReference type="AlphaFoldDB" id="A0A518JY23"/>
<dbReference type="Pfam" id="PF00069">
    <property type="entry name" value="Pkinase"/>
    <property type="match status" value="1"/>
</dbReference>
<evidence type="ECO:0000256" key="1">
    <source>
        <dbReference type="ARBA" id="ARBA00022679"/>
    </source>
</evidence>
<dbReference type="CDD" id="cd14014">
    <property type="entry name" value="STKc_PknB_like"/>
    <property type="match status" value="1"/>
</dbReference>
<keyword evidence="3 8" id="KW-0418">Kinase</keyword>
<evidence type="ECO:0000256" key="2">
    <source>
        <dbReference type="ARBA" id="ARBA00022741"/>
    </source>
</evidence>
<dbReference type="InterPro" id="IPR000719">
    <property type="entry name" value="Prot_kinase_dom"/>
</dbReference>
<gene>
    <name evidence="8" type="primary">pknB_18</name>
    <name evidence="8" type="ORF">Poly24_41640</name>
</gene>
<dbReference type="PROSITE" id="PS00108">
    <property type="entry name" value="PROTEIN_KINASE_ST"/>
    <property type="match status" value="1"/>
</dbReference>
<dbReference type="InterPro" id="IPR017441">
    <property type="entry name" value="Protein_kinase_ATP_BS"/>
</dbReference>
<protein>
    <submittedName>
        <fullName evidence="8">Serine/threonine-protein kinase PknB</fullName>
        <ecNumber evidence="8">2.7.11.1</ecNumber>
    </submittedName>
</protein>
<feature type="transmembrane region" description="Helical" evidence="6">
    <location>
        <begin position="407"/>
        <end position="427"/>
    </location>
</feature>
<reference evidence="8 9" key="1">
    <citation type="submission" date="2019-02" db="EMBL/GenBank/DDBJ databases">
        <title>Deep-cultivation of Planctomycetes and their phenomic and genomic characterization uncovers novel biology.</title>
        <authorList>
            <person name="Wiegand S."/>
            <person name="Jogler M."/>
            <person name="Boedeker C."/>
            <person name="Pinto D."/>
            <person name="Vollmers J."/>
            <person name="Rivas-Marin E."/>
            <person name="Kohn T."/>
            <person name="Peeters S.H."/>
            <person name="Heuer A."/>
            <person name="Rast P."/>
            <person name="Oberbeckmann S."/>
            <person name="Bunk B."/>
            <person name="Jeske O."/>
            <person name="Meyerdierks A."/>
            <person name="Storesund J.E."/>
            <person name="Kallscheuer N."/>
            <person name="Luecker S."/>
            <person name="Lage O.M."/>
            <person name="Pohl T."/>
            <person name="Merkel B.J."/>
            <person name="Hornburger P."/>
            <person name="Mueller R.-W."/>
            <person name="Bruemmer F."/>
            <person name="Labrenz M."/>
            <person name="Spormann A.M."/>
            <person name="Op den Camp H."/>
            <person name="Overmann J."/>
            <person name="Amann R."/>
            <person name="Jetten M.S.M."/>
            <person name="Mascher T."/>
            <person name="Medema M.H."/>
            <person name="Devos D.P."/>
            <person name="Kaster A.-K."/>
            <person name="Ovreas L."/>
            <person name="Rohde M."/>
            <person name="Galperin M.Y."/>
            <person name="Jogler C."/>
        </authorList>
    </citation>
    <scope>NUCLEOTIDE SEQUENCE [LARGE SCALE GENOMIC DNA]</scope>
    <source>
        <strain evidence="8 9">Poly24</strain>
    </source>
</reference>